<dbReference type="RefSeq" id="WP_141148497.1">
    <property type="nucleotide sequence ID" value="NZ_VHLG01000003.1"/>
</dbReference>
<feature type="transmembrane region" description="Helical" evidence="1">
    <location>
        <begin position="60"/>
        <end position="78"/>
    </location>
</feature>
<feature type="transmembrane region" description="Helical" evidence="1">
    <location>
        <begin position="29"/>
        <end position="53"/>
    </location>
</feature>
<dbReference type="Gene3D" id="3.60.10.10">
    <property type="entry name" value="Endonuclease/exonuclease/phosphatase"/>
    <property type="match status" value="1"/>
</dbReference>
<keyword evidence="1" id="KW-0472">Membrane</keyword>
<dbReference type="SUPFAM" id="SSF56219">
    <property type="entry name" value="DNase I-like"/>
    <property type="match status" value="1"/>
</dbReference>
<dbReference type="AlphaFoldDB" id="A0A506UE90"/>
<reference evidence="3 4" key="1">
    <citation type="submission" date="2019-06" db="EMBL/GenBank/DDBJ databases">
        <authorList>
            <person name="Li M."/>
        </authorList>
    </citation>
    <scope>NUCLEOTIDE SEQUENCE [LARGE SCALE GENOMIC DNA]</scope>
    <source>
        <strain evidence="3 4">BGMRC2036</strain>
    </source>
</reference>
<keyword evidence="1" id="KW-0812">Transmembrane</keyword>
<dbReference type="Proteomes" id="UP000318801">
    <property type="component" value="Unassembled WGS sequence"/>
</dbReference>
<feature type="domain" description="Endonuclease/exonuclease/phosphatase" evidence="2">
    <location>
        <begin position="99"/>
        <end position="298"/>
    </location>
</feature>
<evidence type="ECO:0000256" key="1">
    <source>
        <dbReference type="SAM" id="Phobius"/>
    </source>
</evidence>
<evidence type="ECO:0000313" key="4">
    <source>
        <dbReference type="Proteomes" id="UP000318801"/>
    </source>
</evidence>
<organism evidence="3 4">
    <name type="scientific">Martelella alba</name>
    <dbReference type="NCBI Taxonomy" id="2590451"/>
    <lineage>
        <taxon>Bacteria</taxon>
        <taxon>Pseudomonadati</taxon>
        <taxon>Pseudomonadota</taxon>
        <taxon>Alphaproteobacteria</taxon>
        <taxon>Hyphomicrobiales</taxon>
        <taxon>Aurantimonadaceae</taxon>
        <taxon>Martelella</taxon>
    </lineage>
</organism>
<evidence type="ECO:0000313" key="3">
    <source>
        <dbReference type="EMBL" id="TPW31726.1"/>
    </source>
</evidence>
<evidence type="ECO:0000259" key="2">
    <source>
        <dbReference type="Pfam" id="PF03372"/>
    </source>
</evidence>
<dbReference type="GO" id="GO:0003824">
    <property type="term" value="F:catalytic activity"/>
    <property type="evidence" value="ECO:0007669"/>
    <property type="project" value="InterPro"/>
</dbReference>
<keyword evidence="1" id="KW-1133">Transmembrane helix</keyword>
<dbReference type="InterPro" id="IPR005135">
    <property type="entry name" value="Endo/exonuclease/phosphatase"/>
</dbReference>
<dbReference type="Pfam" id="PF03372">
    <property type="entry name" value="Exo_endo_phos"/>
    <property type="match status" value="1"/>
</dbReference>
<accession>A0A506UE90</accession>
<dbReference type="InterPro" id="IPR036691">
    <property type="entry name" value="Endo/exonu/phosph_ase_sf"/>
</dbReference>
<dbReference type="OrthoDB" id="3808618at2"/>
<sequence length="315" mass="34648">MKTISTLLSASALLALILCVIPVFSNSWFFSFIGGMRLHLAIFALILSLLLLATGQWPNSIVPLGLSLAMLVYLNYLGTHFEQPVAVNKTGPKLKVVEFNILESNTQADKVAAFLQSADADIAFILEAGTMASHLPQLSKTYPYRLGCGEKTQTCDLLILSRHPLQNAIVTSIGKLRPDRYMQARITVSDQTVTVIGMHLTKPYYDDFHIDELQTAGQRGWRQSKEPVIVAGDFNSSILAGDMQRFLRVTGLRTAAHQPKTWPVAAPSLGLAIDHIFVRPPAHIDRLQRIEDNLGSNHYGLTAEISIGESDNAQN</sequence>
<protein>
    <recommendedName>
        <fullName evidence="2">Endonuclease/exonuclease/phosphatase domain-containing protein</fullName>
    </recommendedName>
</protein>
<gene>
    <name evidence="3" type="ORF">FJU08_08260</name>
</gene>
<dbReference type="EMBL" id="VHLG01000003">
    <property type="protein sequence ID" value="TPW31726.1"/>
    <property type="molecule type" value="Genomic_DNA"/>
</dbReference>
<name>A0A506UE90_9HYPH</name>
<comment type="caution">
    <text evidence="3">The sequence shown here is derived from an EMBL/GenBank/DDBJ whole genome shotgun (WGS) entry which is preliminary data.</text>
</comment>
<proteinExistence type="predicted"/>
<keyword evidence="4" id="KW-1185">Reference proteome</keyword>